<gene>
    <name evidence="1" type="ORF">CQW44_33205</name>
</gene>
<accession>A0A426RY23</accession>
<keyword evidence="2" id="KW-1185">Reference proteome</keyword>
<dbReference type="RefSeq" id="WP_125214962.1">
    <property type="nucleotide sequence ID" value="NZ_PDES01000017.1"/>
</dbReference>
<name>A0A426RY23_9ACTN</name>
<organism evidence="1 2">
    <name type="scientific">Streptomyces griseofuscus</name>
    <dbReference type="NCBI Taxonomy" id="146922"/>
    <lineage>
        <taxon>Bacteria</taxon>
        <taxon>Bacillati</taxon>
        <taxon>Actinomycetota</taxon>
        <taxon>Actinomycetes</taxon>
        <taxon>Kitasatosporales</taxon>
        <taxon>Streptomycetaceae</taxon>
        <taxon>Streptomyces</taxon>
    </lineage>
</organism>
<evidence type="ECO:0008006" key="3">
    <source>
        <dbReference type="Google" id="ProtNLM"/>
    </source>
</evidence>
<sequence length="340" mass="38234">MKFRKRTLEMLGDLICGNLGAADPQADAEPAYFPYRSSSYITEFFAELDMDWEHDGSTRHRWVAGVLEQLLAEPHEGPSHPPESFCKVIDHLMNPADALNEGLDRPNALRLLNNALAREGFEAFYGEDQHCYLRHTGTNTVSMLAKNPHRPLSVAEMQRRTALAAFLDTCSEDALIEEVLLPLFRQLGFHRITAAGHRDKALEYGKDIWMRYTLPTQHFLYFGIQVKRGKLDATGRSRAGNVNIAEIHNQALMMLAHEIFDPETNRRVLVDHAFIVAGGEITKAARNWLGNALDAAKRSQIMFMDRDDILNQFVVTNLPLPTGAPLPDTVPSTDAREAPF</sequence>
<proteinExistence type="predicted"/>
<dbReference type="EMBL" id="PDES01000017">
    <property type="protein sequence ID" value="RRQ79992.1"/>
    <property type="molecule type" value="Genomic_DNA"/>
</dbReference>
<dbReference type="AlphaFoldDB" id="A0A426RY23"/>
<comment type="caution">
    <text evidence="1">The sequence shown here is derived from an EMBL/GenBank/DDBJ whole genome shotgun (WGS) entry which is preliminary data.</text>
</comment>
<dbReference type="Proteomes" id="UP000276379">
    <property type="component" value="Unassembled WGS sequence"/>
</dbReference>
<protein>
    <recommendedName>
        <fullName evidence="3">Restriction endonuclease</fullName>
    </recommendedName>
</protein>
<reference evidence="1 2" key="1">
    <citation type="submission" date="2017-10" db="EMBL/GenBank/DDBJ databases">
        <title>Draft genome of actinobacteria isolated from guarana (Paullinia cupana (Mart.) Ducke.</title>
        <authorList>
            <person name="Siqueira K.A."/>
            <person name="Liotti R.G."/>
            <person name="Mendes T.A."/>
            <person name="Soares M.A."/>
        </authorList>
    </citation>
    <scope>NUCLEOTIDE SEQUENCE [LARGE SCALE GENOMIC DNA]</scope>
    <source>
        <strain evidence="1 2">199</strain>
    </source>
</reference>
<evidence type="ECO:0000313" key="2">
    <source>
        <dbReference type="Proteomes" id="UP000276379"/>
    </source>
</evidence>
<evidence type="ECO:0000313" key="1">
    <source>
        <dbReference type="EMBL" id="RRQ79992.1"/>
    </source>
</evidence>